<gene>
    <name evidence="9" type="ORF">HNR30_002931</name>
</gene>
<dbReference type="GO" id="GO:0005886">
    <property type="term" value="C:plasma membrane"/>
    <property type="evidence" value="ECO:0007669"/>
    <property type="project" value="TreeGrafter"/>
</dbReference>
<dbReference type="EC" id="2.7.13.3" evidence="2"/>
<feature type="transmembrane region" description="Helical" evidence="7">
    <location>
        <begin position="295"/>
        <end position="318"/>
    </location>
</feature>
<comment type="caution">
    <text evidence="9">The sequence shown here is derived from an EMBL/GenBank/DDBJ whole genome shotgun (WGS) entry which is preliminary data.</text>
</comment>
<evidence type="ECO:0000256" key="2">
    <source>
        <dbReference type="ARBA" id="ARBA00012438"/>
    </source>
</evidence>
<dbReference type="RefSeq" id="WP_181610373.1">
    <property type="nucleotide sequence ID" value="NZ_BAABAM010000002.1"/>
</dbReference>
<feature type="region of interest" description="Disordered" evidence="6">
    <location>
        <begin position="615"/>
        <end position="690"/>
    </location>
</feature>
<reference evidence="9 10" key="1">
    <citation type="submission" date="2020-07" db="EMBL/GenBank/DDBJ databases">
        <title>Genomic Encyclopedia of Type Strains, Phase IV (KMG-IV): sequencing the most valuable type-strain genomes for metagenomic binning, comparative biology and taxonomic classification.</title>
        <authorList>
            <person name="Goeker M."/>
        </authorList>
    </citation>
    <scope>NUCLEOTIDE SEQUENCE [LARGE SCALE GENOMIC DNA]</scope>
    <source>
        <strain evidence="9 10">DSM 45533</strain>
    </source>
</reference>
<keyword evidence="3" id="KW-0597">Phosphoprotein</keyword>
<dbReference type="SUPFAM" id="SSF55874">
    <property type="entry name" value="ATPase domain of HSP90 chaperone/DNA topoisomerase II/histidine kinase"/>
    <property type="match status" value="1"/>
</dbReference>
<sequence length="690" mass="74561">MASGRSIRSKITLLLVIPLVSLVALWGFAASSTTGDALQLLKIDALFGGVVNYTDPLVYSLQNERLASAVQLSEGESDATQLSKSRLATDQARQALLGSVKSDAVQSALTPEMRRLLDAVLAAIDRLPSVRLQVDDEKLDPAKLVLEYAAISDAVHRLYDSFAIGVDMELNRRAKGLIAADQVRELLSREQAMVVAADAKPSHFVLHQLAKIHGTRTWLYQRAMGDMDAELRKPFEKVPFAPADRAVTILLEMRGELTPVIWRASVDPAMAEYSKAIQTAGGVLSARIEPAGMTILVRAALTGILGLIAVLVSIFMAIRMGRGLTRELAGLRGAAQELAEVRLPHVVQRLKNGEQVELPPPIPSGTTTEIVDVAAAFDTVQHTAVDAAVGQAKLREGVADALRNLARRTQSLVQRQLKLLEEMQGQTDDPDSLSRLFKLDHLTTRMRRHAEGLVLLAGGSTGRRWRRGVAVEEVLAGAAAQVEDYTRVRVYPMPEAGVVGTAVADLMHLFAELVENATSFSAPTNEVSVRGEVVGKGFAVEIEDRGFGMTAEERDAVNTRMATQPVFDPASTERLGFAVVGMLAARHGIQVTLKPSPYGGTTAIVLLPSDLMESAQQEPAPLPEPVAVAGGLPRRTRKTAMPLAAPTPEPPPVELPRRPRQGERSPEQARATFSALQSGWERGRQEETDE</sequence>
<protein>
    <recommendedName>
        <fullName evidence="2">histidine kinase</fullName>
        <ecNumber evidence="2">2.7.13.3</ecNumber>
    </recommendedName>
</protein>
<keyword evidence="7" id="KW-1133">Transmembrane helix</keyword>
<feature type="compositionally biased region" description="Basic and acidic residues" evidence="6">
    <location>
        <begin position="655"/>
        <end position="667"/>
    </location>
</feature>
<keyword evidence="7" id="KW-0472">Membrane</keyword>
<organism evidence="9 10">
    <name type="scientific">Nonomuraea soli</name>
    <dbReference type="NCBI Taxonomy" id="1032476"/>
    <lineage>
        <taxon>Bacteria</taxon>
        <taxon>Bacillati</taxon>
        <taxon>Actinomycetota</taxon>
        <taxon>Actinomycetes</taxon>
        <taxon>Streptosporangiales</taxon>
        <taxon>Streptosporangiaceae</taxon>
        <taxon>Nonomuraea</taxon>
    </lineage>
</organism>
<feature type="compositionally biased region" description="Pro residues" evidence="6">
    <location>
        <begin position="645"/>
        <end position="654"/>
    </location>
</feature>
<dbReference type="InterPro" id="IPR003594">
    <property type="entry name" value="HATPase_dom"/>
</dbReference>
<dbReference type="Pfam" id="PF08376">
    <property type="entry name" value="NIT"/>
    <property type="match status" value="1"/>
</dbReference>
<dbReference type="GO" id="GO:0000160">
    <property type="term" value="P:phosphorelay signal transduction system"/>
    <property type="evidence" value="ECO:0007669"/>
    <property type="project" value="TreeGrafter"/>
</dbReference>
<evidence type="ECO:0000256" key="4">
    <source>
        <dbReference type="ARBA" id="ARBA00022679"/>
    </source>
</evidence>
<keyword evidence="7" id="KW-0812">Transmembrane</keyword>
<dbReference type="PANTHER" id="PTHR45436">
    <property type="entry name" value="SENSOR HISTIDINE KINASE YKOH"/>
    <property type="match status" value="1"/>
</dbReference>
<dbReference type="AlphaFoldDB" id="A0A7W0CIJ1"/>
<evidence type="ECO:0000256" key="6">
    <source>
        <dbReference type="SAM" id="MobiDB-lite"/>
    </source>
</evidence>
<keyword evidence="10" id="KW-1185">Reference proteome</keyword>
<evidence type="ECO:0000259" key="8">
    <source>
        <dbReference type="SMART" id="SM00387"/>
    </source>
</evidence>
<dbReference type="PANTHER" id="PTHR45436:SF5">
    <property type="entry name" value="SENSOR HISTIDINE KINASE TRCS"/>
    <property type="match status" value="1"/>
</dbReference>
<feature type="compositionally biased region" description="Low complexity" evidence="6">
    <location>
        <begin position="615"/>
        <end position="629"/>
    </location>
</feature>
<dbReference type="EMBL" id="JACDUR010000003">
    <property type="protein sequence ID" value="MBA2891590.1"/>
    <property type="molecule type" value="Genomic_DNA"/>
</dbReference>
<keyword evidence="4" id="KW-0808">Transferase</keyword>
<dbReference type="InterPro" id="IPR050428">
    <property type="entry name" value="TCS_sensor_his_kinase"/>
</dbReference>
<evidence type="ECO:0000256" key="3">
    <source>
        <dbReference type="ARBA" id="ARBA00022553"/>
    </source>
</evidence>
<keyword evidence="5 9" id="KW-0418">Kinase</keyword>
<dbReference type="Proteomes" id="UP000530928">
    <property type="component" value="Unassembled WGS sequence"/>
</dbReference>
<dbReference type="InterPro" id="IPR036890">
    <property type="entry name" value="HATPase_C_sf"/>
</dbReference>
<proteinExistence type="predicted"/>
<name>A0A7W0CIJ1_9ACTN</name>
<dbReference type="GO" id="GO:0004673">
    <property type="term" value="F:protein histidine kinase activity"/>
    <property type="evidence" value="ECO:0007669"/>
    <property type="project" value="UniProtKB-EC"/>
</dbReference>
<evidence type="ECO:0000256" key="5">
    <source>
        <dbReference type="ARBA" id="ARBA00022777"/>
    </source>
</evidence>
<dbReference type="SMART" id="SM00387">
    <property type="entry name" value="HATPase_c"/>
    <property type="match status" value="1"/>
</dbReference>
<evidence type="ECO:0000256" key="7">
    <source>
        <dbReference type="SAM" id="Phobius"/>
    </source>
</evidence>
<feature type="domain" description="Histidine kinase/HSP90-like ATPase" evidence="8">
    <location>
        <begin position="501"/>
        <end position="611"/>
    </location>
</feature>
<dbReference type="InterPro" id="IPR013587">
    <property type="entry name" value="Nitrate/nitrite_sensing"/>
</dbReference>
<dbReference type="Gene3D" id="6.10.340.10">
    <property type="match status" value="1"/>
</dbReference>
<evidence type="ECO:0000256" key="1">
    <source>
        <dbReference type="ARBA" id="ARBA00000085"/>
    </source>
</evidence>
<feature type="compositionally biased region" description="Basic and acidic residues" evidence="6">
    <location>
        <begin position="681"/>
        <end position="690"/>
    </location>
</feature>
<evidence type="ECO:0000313" key="10">
    <source>
        <dbReference type="Proteomes" id="UP000530928"/>
    </source>
</evidence>
<evidence type="ECO:0000313" key="9">
    <source>
        <dbReference type="EMBL" id="MBA2891590.1"/>
    </source>
</evidence>
<dbReference type="Gene3D" id="3.30.565.10">
    <property type="entry name" value="Histidine kinase-like ATPase, C-terminal domain"/>
    <property type="match status" value="1"/>
</dbReference>
<comment type="catalytic activity">
    <reaction evidence="1">
        <text>ATP + protein L-histidine = ADP + protein N-phospho-L-histidine.</text>
        <dbReference type="EC" id="2.7.13.3"/>
    </reaction>
</comment>
<accession>A0A7W0CIJ1</accession>
<dbReference type="Pfam" id="PF02518">
    <property type="entry name" value="HATPase_c"/>
    <property type="match status" value="1"/>
</dbReference>